<dbReference type="FunFam" id="2.40.110.10:FF:000001">
    <property type="entry name" value="Acyl-CoA dehydrogenase, mitochondrial"/>
    <property type="match status" value="1"/>
</dbReference>
<comment type="cofactor">
    <cofactor evidence="1 8">
        <name>FAD</name>
        <dbReference type="ChEBI" id="CHEBI:57692"/>
    </cofactor>
</comment>
<dbReference type="PANTHER" id="PTHR43884:SF12">
    <property type="entry name" value="ISOVALERYL-COA DEHYDROGENASE, MITOCHONDRIAL-RELATED"/>
    <property type="match status" value="1"/>
</dbReference>
<dbReference type="Gene3D" id="1.10.540.10">
    <property type="entry name" value="Acyl-CoA dehydrogenase/oxidase, N-terminal domain"/>
    <property type="match status" value="1"/>
</dbReference>
<dbReference type="InterPro" id="IPR009100">
    <property type="entry name" value="AcylCoA_DH/oxidase_NM_dom_sf"/>
</dbReference>
<evidence type="ECO:0000256" key="4">
    <source>
        <dbReference type="ARBA" id="ARBA00022827"/>
    </source>
</evidence>
<dbReference type="Gene3D" id="2.40.110.10">
    <property type="entry name" value="Butyryl-CoA Dehydrogenase, subunit A, domain 2"/>
    <property type="match status" value="1"/>
</dbReference>
<dbReference type="SUPFAM" id="SSF47203">
    <property type="entry name" value="Acyl-CoA dehydrogenase C-terminal domain-like"/>
    <property type="match status" value="1"/>
</dbReference>
<organism evidence="12 13">
    <name type="scientific">Bhargavaea ginsengi</name>
    <dbReference type="NCBI Taxonomy" id="426757"/>
    <lineage>
        <taxon>Bacteria</taxon>
        <taxon>Bacillati</taxon>
        <taxon>Bacillota</taxon>
        <taxon>Bacilli</taxon>
        <taxon>Bacillales</taxon>
        <taxon>Caryophanaceae</taxon>
        <taxon>Bhargavaea</taxon>
    </lineage>
</organism>
<dbReference type="Pfam" id="PF02770">
    <property type="entry name" value="Acyl-CoA_dh_M"/>
    <property type="match status" value="1"/>
</dbReference>
<dbReference type="PIRSF" id="PIRSF016578">
    <property type="entry name" value="HsaA"/>
    <property type="match status" value="1"/>
</dbReference>
<accession>A0A1H7AM85</accession>
<evidence type="ECO:0000256" key="5">
    <source>
        <dbReference type="ARBA" id="ARBA00023002"/>
    </source>
</evidence>
<dbReference type="Gene3D" id="1.20.140.10">
    <property type="entry name" value="Butyryl-CoA Dehydrogenase, subunit A, domain 3"/>
    <property type="match status" value="1"/>
</dbReference>
<dbReference type="SUPFAM" id="SSF56645">
    <property type="entry name" value="Acyl-CoA dehydrogenase NM domain-like"/>
    <property type="match status" value="1"/>
</dbReference>
<evidence type="ECO:0000259" key="11">
    <source>
        <dbReference type="Pfam" id="PF02771"/>
    </source>
</evidence>
<proteinExistence type="inferred from homology"/>
<dbReference type="Pfam" id="PF02771">
    <property type="entry name" value="Acyl-CoA_dh_N"/>
    <property type="match status" value="1"/>
</dbReference>
<comment type="similarity">
    <text evidence="2 8">Belongs to the acyl-CoA dehydrogenase family.</text>
</comment>
<keyword evidence="4 8" id="KW-0274">FAD</keyword>
<dbReference type="InterPro" id="IPR006089">
    <property type="entry name" value="Acyl-CoA_DH_CS"/>
</dbReference>
<evidence type="ECO:0000256" key="2">
    <source>
        <dbReference type="ARBA" id="ARBA00009347"/>
    </source>
</evidence>
<dbReference type="GO" id="GO:0003995">
    <property type="term" value="F:acyl-CoA dehydrogenase activity"/>
    <property type="evidence" value="ECO:0007669"/>
    <property type="project" value="InterPro"/>
</dbReference>
<gene>
    <name evidence="12" type="ORF">SAMN04488127_2422</name>
</gene>
<dbReference type="Pfam" id="PF00441">
    <property type="entry name" value="Acyl-CoA_dh_1"/>
    <property type="match status" value="1"/>
</dbReference>
<comment type="catalytic activity">
    <reaction evidence="6">
        <text>a 2,3-saturated acyl-CoA + A = a 2,3-dehydroacyl-CoA + AH2</text>
        <dbReference type="Rhea" id="RHEA:48608"/>
        <dbReference type="ChEBI" id="CHEBI:13193"/>
        <dbReference type="ChEBI" id="CHEBI:17499"/>
        <dbReference type="ChEBI" id="CHEBI:60015"/>
        <dbReference type="ChEBI" id="CHEBI:65111"/>
    </reaction>
</comment>
<evidence type="ECO:0000313" key="13">
    <source>
        <dbReference type="Proteomes" id="UP000199200"/>
    </source>
</evidence>
<dbReference type="InterPro" id="IPR009075">
    <property type="entry name" value="AcylCo_DH/oxidase_C"/>
</dbReference>
<dbReference type="InterPro" id="IPR046373">
    <property type="entry name" value="Acyl-CoA_Oxase/DH_mid-dom_sf"/>
</dbReference>
<evidence type="ECO:0000256" key="8">
    <source>
        <dbReference type="RuleBase" id="RU362125"/>
    </source>
</evidence>
<dbReference type="InterPro" id="IPR013786">
    <property type="entry name" value="AcylCoA_DH/ox_N"/>
</dbReference>
<dbReference type="CDD" id="cd01158">
    <property type="entry name" value="SCAD_SBCAD"/>
    <property type="match status" value="1"/>
</dbReference>
<feature type="domain" description="Acyl-CoA oxidase/dehydrogenase middle" evidence="10">
    <location>
        <begin position="121"/>
        <end position="216"/>
    </location>
</feature>
<dbReference type="PROSITE" id="PS00073">
    <property type="entry name" value="ACYL_COA_DH_2"/>
    <property type="match status" value="1"/>
</dbReference>
<dbReference type="InterPro" id="IPR006091">
    <property type="entry name" value="Acyl-CoA_Oxase/DH_mid-dom"/>
</dbReference>
<sequence>MNFTFNEEQKMMRRMVRDFAKNELEPFIPRMEAGEFPRPLLGKMGELGLMGITVPEEYGGSGMDYTSYIIAIHELSKVSAVMGVILSVHTSVGINPILKFGTEEQKRKYIPKMASGEYLGAFCLTEPSSGSDAGAMKTKAAKKDGHYVLNGSKVFITNGGEADVYIVFANTNPEAGSRGVTAFIVEKGTPGLIIGKDEEKMGLHGSRTVQLTFEDMEVPEENRLGQEGEGFKIALANLDAGRIGIAAQSLGIAEAATDAAVAYAKERVQFGKPIAANQGIGFKLADMATSVEAARLLVYQAADLYGQGLPAGKEASMAKLFASQAAMDCAIEAIQVFGGYGYTEDYPVERYFRDAKVTQIYEGTSEIQRIVISKHLTK</sequence>
<evidence type="ECO:0000256" key="6">
    <source>
        <dbReference type="ARBA" id="ARBA00052546"/>
    </source>
</evidence>
<dbReference type="OrthoDB" id="9802447at2"/>
<keyword evidence="13" id="KW-1185">Reference proteome</keyword>
<keyword evidence="5 8" id="KW-0560">Oxidoreductase</keyword>
<dbReference type="GO" id="GO:0050660">
    <property type="term" value="F:flavin adenine dinucleotide binding"/>
    <property type="evidence" value="ECO:0007669"/>
    <property type="project" value="InterPro"/>
</dbReference>
<protein>
    <recommendedName>
        <fullName evidence="7">Acyl-CoA dehydrogenase</fullName>
    </recommendedName>
</protein>
<evidence type="ECO:0000256" key="3">
    <source>
        <dbReference type="ARBA" id="ARBA00022630"/>
    </source>
</evidence>
<evidence type="ECO:0000256" key="7">
    <source>
        <dbReference type="ARBA" id="ARBA00067585"/>
    </source>
</evidence>
<evidence type="ECO:0000313" key="12">
    <source>
        <dbReference type="EMBL" id="SEJ64987.1"/>
    </source>
</evidence>
<keyword evidence="3 8" id="KW-0285">Flavoprotein</keyword>
<feature type="domain" description="Acyl-CoA dehydrogenase/oxidase N-terminal" evidence="11">
    <location>
        <begin position="6"/>
        <end position="117"/>
    </location>
</feature>
<dbReference type="InterPro" id="IPR037069">
    <property type="entry name" value="AcylCoA_DH/ox_N_sf"/>
</dbReference>
<dbReference type="Proteomes" id="UP000199200">
    <property type="component" value="Unassembled WGS sequence"/>
</dbReference>
<dbReference type="FunFam" id="1.20.140.10:FF:000004">
    <property type="entry name" value="Acyl-CoA dehydrogenase FadE25"/>
    <property type="match status" value="1"/>
</dbReference>
<dbReference type="EMBL" id="FNZF01000004">
    <property type="protein sequence ID" value="SEJ64987.1"/>
    <property type="molecule type" value="Genomic_DNA"/>
</dbReference>
<dbReference type="PANTHER" id="PTHR43884">
    <property type="entry name" value="ACYL-COA DEHYDROGENASE"/>
    <property type="match status" value="1"/>
</dbReference>
<evidence type="ECO:0000259" key="9">
    <source>
        <dbReference type="Pfam" id="PF00441"/>
    </source>
</evidence>
<name>A0A1H7AM85_9BACL</name>
<dbReference type="FunFam" id="1.10.540.10:FF:000002">
    <property type="entry name" value="Acyl-CoA dehydrogenase FadE19"/>
    <property type="match status" value="1"/>
</dbReference>
<dbReference type="RefSeq" id="WP_092054573.1">
    <property type="nucleotide sequence ID" value="NZ_FNZF01000004.1"/>
</dbReference>
<evidence type="ECO:0000259" key="10">
    <source>
        <dbReference type="Pfam" id="PF02770"/>
    </source>
</evidence>
<dbReference type="InterPro" id="IPR036250">
    <property type="entry name" value="AcylCo_DH-like_C"/>
</dbReference>
<dbReference type="PROSITE" id="PS00072">
    <property type="entry name" value="ACYL_COA_DH_1"/>
    <property type="match status" value="1"/>
</dbReference>
<dbReference type="STRING" id="426757.SAMN04488127_2422"/>
<feature type="domain" description="Acyl-CoA dehydrogenase/oxidase C-terminal" evidence="9">
    <location>
        <begin position="228"/>
        <end position="376"/>
    </location>
</feature>
<dbReference type="AlphaFoldDB" id="A0A1H7AM85"/>
<evidence type="ECO:0000256" key="1">
    <source>
        <dbReference type="ARBA" id="ARBA00001974"/>
    </source>
</evidence>
<reference evidence="13" key="1">
    <citation type="submission" date="2016-10" db="EMBL/GenBank/DDBJ databases">
        <authorList>
            <person name="Varghese N."/>
            <person name="Submissions S."/>
        </authorList>
    </citation>
    <scope>NUCLEOTIDE SEQUENCE [LARGE SCALE GENOMIC DNA]</scope>
    <source>
        <strain evidence="13">CGMCC 1.6763</strain>
    </source>
</reference>